<dbReference type="Pfam" id="PF13476">
    <property type="entry name" value="AAA_23"/>
    <property type="match status" value="1"/>
</dbReference>
<dbReference type="SUPFAM" id="SSF52540">
    <property type="entry name" value="P-loop containing nucleoside triphosphate hydrolases"/>
    <property type="match status" value="1"/>
</dbReference>
<feature type="coiled-coil region" evidence="4">
    <location>
        <begin position="513"/>
        <end position="722"/>
    </location>
</feature>
<evidence type="ECO:0000313" key="9">
    <source>
        <dbReference type="Proteomes" id="UP000702954"/>
    </source>
</evidence>
<dbReference type="GO" id="GO:0004527">
    <property type="term" value="F:exonuclease activity"/>
    <property type="evidence" value="ECO:0007669"/>
    <property type="project" value="UniProtKB-KW"/>
</dbReference>
<dbReference type="AlphaFoldDB" id="A0A4R3JKW1"/>
<dbReference type="PANTHER" id="PTHR32114">
    <property type="entry name" value="ABC TRANSPORTER ABCH.3"/>
    <property type="match status" value="1"/>
</dbReference>
<dbReference type="InterPro" id="IPR038729">
    <property type="entry name" value="Rad50/SbcC_AAA"/>
</dbReference>
<evidence type="ECO:0000259" key="5">
    <source>
        <dbReference type="Pfam" id="PF13476"/>
    </source>
</evidence>
<keyword evidence="7" id="KW-0269">Exonuclease</keyword>
<dbReference type="GO" id="GO:0016887">
    <property type="term" value="F:ATP hydrolysis activity"/>
    <property type="evidence" value="ECO:0007669"/>
    <property type="project" value="InterPro"/>
</dbReference>
<protein>
    <recommendedName>
        <fullName evidence="3">Nuclease SbcCD subunit C</fullName>
    </recommendedName>
</protein>
<keyword evidence="4" id="KW-0175">Coiled coil</keyword>
<comment type="caution">
    <text evidence="7">The sequence shown here is derived from an EMBL/GenBank/DDBJ whole genome shotgun (WGS) entry which is preliminary data.</text>
</comment>
<comment type="subunit">
    <text evidence="2">Heterodimer of SbcC and SbcD.</text>
</comment>
<keyword evidence="7" id="KW-0378">Hydrolase</keyword>
<dbReference type="Proteomes" id="UP000702954">
    <property type="component" value="Unassembled WGS sequence"/>
</dbReference>
<evidence type="ECO:0000256" key="3">
    <source>
        <dbReference type="ARBA" id="ARBA00013368"/>
    </source>
</evidence>
<dbReference type="RefSeq" id="WP_116441812.1">
    <property type="nucleotide sequence ID" value="NZ_BHEO01000008.1"/>
</dbReference>
<reference evidence="7 8" key="2">
    <citation type="submission" date="2019-03" db="EMBL/GenBank/DDBJ databases">
        <title>Genomic Encyclopedia of Type Strains, Phase IV (KMG-IV): sequencing the most valuable type-strain genomes for metagenomic binning, comparative biology and taxonomic classification.</title>
        <authorList>
            <person name="Goeker M."/>
        </authorList>
    </citation>
    <scope>NUCLEOTIDE SEQUENCE [LARGE SCALE GENOMIC DNA]</scope>
    <source>
        <strain evidence="7 8">DSM 103426</strain>
    </source>
</reference>
<dbReference type="PANTHER" id="PTHR32114:SF2">
    <property type="entry name" value="ABC TRANSPORTER ABCH.3"/>
    <property type="match status" value="1"/>
</dbReference>
<dbReference type="EMBL" id="SLZV01000021">
    <property type="protein sequence ID" value="TCS66024.1"/>
    <property type="molecule type" value="Genomic_DNA"/>
</dbReference>
<feature type="coiled-coil region" evidence="4">
    <location>
        <begin position="277"/>
        <end position="328"/>
    </location>
</feature>
<evidence type="ECO:0000256" key="4">
    <source>
        <dbReference type="SAM" id="Coils"/>
    </source>
</evidence>
<dbReference type="Pfam" id="PF13558">
    <property type="entry name" value="SbcC_Walker_B"/>
    <property type="match status" value="1"/>
</dbReference>
<evidence type="ECO:0000256" key="1">
    <source>
        <dbReference type="ARBA" id="ARBA00006930"/>
    </source>
</evidence>
<proteinExistence type="inferred from homology"/>
<dbReference type="GO" id="GO:0006302">
    <property type="term" value="P:double-strand break repair"/>
    <property type="evidence" value="ECO:0007669"/>
    <property type="project" value="InterPro"/>
</dbReference>
<evidence type="ECO:0000256" key="2">
    <source>
        <dbReference type="ARBA" id="ARBA00011322"/>
    </source>
</evidence>
<feature type="domain" description="Rad50/SbcC-type AAA" evidence="5">
    <location>
        <begin position="6"/>
        <end position="244"/>
    </location>
</feature>
<evidence type="ECO:0000313" key="6">
    <source>
        <dbReference type="EMBL" id="GBU05393.1"/>
    </source>
</evidence>
<dbReference type="Gene3D" id="3.40.50.300">
    <property type="entry name" value="P-loop containing nucleotide triphosphate hydrolases"/>
    <property type="match status" value="2"/>
</dbReference>
<dbReference type="EMBL" id="BHEO01000008">
    <property type="protein sequence ID" value="GBU05393.1"/>
    <property type="molecule type" value="Genomic_DNA"/>
</dbReference>
<dbReference type="InterPro" id="IPR027417">
    <property type="entry name" value="P-loop_NTPase"/>
</dbReference>
<dbReference type="PROSITE" id="PS00675">
    <property type="entry name" value="SIGMA54_INTERACT_1"/>
    <property type="match status" value="1"/>
</dbReference>
<keyword evidence="9" id="KW-1185">Reference proteome</keyword>
<evidence type="ECO:0000313" key="8">
    <source>
        <dbReference type="Proteomes" id="UP000294613"/>
    </source>
</evidence>
<comment type="similarity">
    <text evidence="1">Belongs to the SMC family. SbcC subfamily.</text>
</comment>
<evidence type="ECO:0000313" key="7">
    <source>
        <dbReference type="EMBL" id="TCS66024.1"/>
    </source>
</evidence>
<sequence>MRPITLTMNAFGTYLEETTIPFEQFGTSGLVLITGDTGAGKTTIFDAISYALYGETSSGNKRRKPEMLRSDYADAKNKTYVSLTFEHQNEQYTITRSPAYFRDGYATKTAATVEMLLPDGTRLKTAKDIDGETKGGTILFPGKIRELLGISLEQFRQIAMLAQGDFLKLLHAETKEREKIFRTIFNTQIFFDLQEKISATYLDRKRRYESLRQGAEEQLGEIRLSEEETYEKKQPEAEECWERLKRNVKERRLEVLDEIIRDLKVVNAVDVAELKKLRAAEERMREHLTKLQDYDREKERQRRNQEDCEKFFQERERLTVQVQSAQEAYQQAAGIDQTPWIAEKDQIQKQLEIHGKLEMIRSNCKKSEADWKNKEAQIRQEKLSAEKMAEEKKKIIEQLKLWETLPIRQEQNRQRREQWKAQEEILKRLRYMQEEIYKKETELGKIRKRLLGELCRKDEANQKYNELDTKSRAHMAGIFAAELIDGSPCPVCGSISHPSPAGKVSGVPTAEEVKRAQKELERAKEACDHTQEQIQRTEAAVETEKNHLRQRLSELSKASWETKRFEEIADYLEQLTEKITNRIEELAKEHEELEKQKEKQEAWNAQLEMIEARQKGQEERQKQLQEDRERLLGKYLSDKSTLEVMEKQVTSAKEQLESQLTVCIKTLEKIRRDTEAAQKQYLASKELADKTEGQLRAAKEEGDRLQNLLEEQEKELFRLEILSGTEQEGERAEKEAFMKEACAQFHEAYEVYLLRSDKNAECVRKLEKREKELGQAETEFVQIRRIHAAANGNYKFETYIQGVYFDQIIAQANKRLTMMMHQQFELKRGEKTVGNRGLDLFVYDYRTAKNRDVRTLSGGESFVASLAMALGLSDIVQQHNGGVKLETMFIDEGFGSLDADTLEQAIRTLNQMSKGKCLIGIISHVEELRKRIDKKIYIHKTNQGSQAELVV</sequence>
<organism evidence="7 8">
    <name type="scientific">Faecalimonas umbilicata</name>
    <dbReference type="NCBI Taxonomy" id="1912855"/>
    <lineage>
        <taxon>Bacteria</taxon>
        <taxon>Bacillati</taxon>
        <taxon>Bacillota</taxon>
        <taxon>Clostridia</taxon>
        <taxon>Lachnospirales</taxon>
        <taxon>Lachnospiraceae</taxon>
        <taxon>Faecalimonas</taxon>
    </lineage>
</organism>
<reference evidence="6 9" key="1">
    <citation type="journal article" date="2018" name="Int. J. Syst. Evol. Microbiol.">
        <title>Draft Genome Sequence of Faecalimonas umbilicata JCM 30896T, an Acetate-Producing Bacterium Isolated from Human Feces.</title>
        <authorList>
            <person name="Sakamoto M."/>
            <person name="Ikeyama N."/>
            <person name="Yuki M."/>
            <person name="Ohkuma M."/>
        </authorList>
    </citation>
    <scope>NUCLEOTIDE SEQUENCE [LARGE SCALE GENOMIC DNA]</scope>
    <source>
        <strain evidence="6 9">EGH7</strain>
    </source>
</reference>
<dbReference type="InterPro" id="IPR025662">
    <property type="entry name" value="Sigma_54_int_dom_ATP-bd_1"/>
</dbReference>
<name>A0A4R3JKW1_9FIRM</name>
<accession>A0A4R3JKW1</accession>
<gene>
    <name evidence="6" type="primary">sbcC</name>
    <name evidence="7" type="ORF">EDD74_12153</name>
    <name evidence="6" type="ORF">FAEUMB_19340</name>
</gene>
<dbReference type="Proteomes" id="UP000294613">
    <property type="component" value="Unassembled WGS sequence"/>
</dbReference>
<keyword evidence="7" id="KW-0540">Nuclease</keyword>